<accession>A0A6J5F7S9</accession>
<dbReference type="AlphaFoldDB" id="A0A6J5F7S9"/>
<evidence type="ECO:0000256" key="1">
    <source>
        <dbReference type="SAM" id="MobiDB-lite"/>
    </source>
</evidence>
<gene>
    <name evidence="2" type="ORF">LMG29542_07469</name>
</gene>
<organism evidence="2 3">
    <name type="scientific">Paraburkholderia humisilvae</name>
    <dbReference type="NCBI Taxonomy" id="627669"/>
    <lineage>
        <taxon>Bacteria</taxon>
        <taxon>Pseudomonadati</taxon>
        <taxon>Pseudomonadota</taxon>
        <taxon>Betaproteobacteria</taxon>
        <taxon>Burkholderiales</taxon>
        <taxon>Burkholderiaceae</taxon>
        <taxon>Paraburkholderia</taxon>
    </lineage>
</organism>
<dbReference type="EMBL" id="CADIKH010000088">
    <property type="protein sequence ID" value="CAB3773851.1"/>
    <property type="molecule type" value="Genomic_DNA"/>
</dbReference>
<dbReference type="Proteomes" id="UP000494363">
    <property type="component" value="Unassembled WGS sequence"/>
</dbReference>
<reference evidence="2 3" key="1">
    <citation type="submission" date="2020-04" db="EMBL/GenBank/DDBJ databases">
        <authorList>
            <person name="De Canck E."/>
        </authorList>
    </citation>
    <scope>NUCLEOTIDE SEQUENCE [LARGE SCALE GENOMIC DNA]</scope>
    <source>
        <strain evidence="2 3">LMG 29542</strain>
    </source>
</reference>
<protein>
    <submittedName>
        <fullName evidence="2">Uncharacterized protein</fullName>
    </submittedName>
</protein>
<sequence>MAFLDVSQTSHSAPHYGIARRRVVGARKITTELSEPDNVARERRSLRVVGRIVNEVFKQFDFGVRERESGCGPRRRSPGHGEPEYAPAQDAKDCDQVGSLSAVRSRDSSALQPDFRILWKVSIFQRIAYQSSFSIASARERTGRLVISVLSMRARPGGGSRSCACRTVSCSAVRASRSSGGLSRREARRDGAP</sequence>
<keyword evidence="3" id="KW-1185">Reference proteome</keyword>
<name>A0A6J5F7S9_9BURK</name>
<evidence type="ECO:0000313" key="2">
    <source>
        <dbReference type="EMBL" id="CAB3773851.1"/>
    </source>
</evidence>
<feature type="region of interest" description="Disordered" evidence="1">
    <location>
        <begin position="67"/>
        <end position="92"/>
    </location>
</feature>
<proteinExistence type="predicted"/>
<evidence type="ECO:0000313" key="3">
    <source>
        <dbReference type="Proteomes" id="UP000494363"/>
    </source>
</evidence>